<organism evidence="1">
    <name type="scientific">Spodoptera frugiperda</name>
    <name type="common">Fall armyworm</name>
    <dbReference type="NCBI Taxonomy" id="7108"/>
    <lineage>
        <taxon>Eukaryota</taxon>
        <taxon>Metazoa</taxon>
        <taxon>Ecdysozoa</taxon>
        <taxon>Arthropoda</taxon>
        <taxon>Hexapoda</taxon>
        <taxon>Insecta</taxon>
        <taxon>Pterygota</taxon>
        <taxon>Neoptera</taxon>
        <taxon>Endopterygota</taxon>
        <taxon>Lepidoptera</taxon>
        <taxon>Glossata</taxon>
        <taxon>Ditrysia</taxon>
        <taxon>Noctuoidea</taxon>
        <taxon>Noctuidae</taxon>
        <taxon>Amphipyrinae</taxon>
        <taxon>Spodoptera</taxon>
    </lineage>
</organism>
<protein>
    <submittedName>
        <fullName evidence="1">SFRICE_002332</fullName>
    </submittedName>
</protein>
<dbReference type="EMBL" id="ODYU01004889">
    <property type="protein sequence ID" value="SOQ45227.1"/>
    <property type="molecule type" value="Genomic_DNA"/>
</dbReference>
<dbReference type="AlphaFoldDB" id="A0A2H1VWK9"/>
<accession>A0A2H1VWK9</accession>
<name>A0A2H1VWK9_SPOFR</name>
<reference evidence="1" key="1">
    <citation type="submission" date="2016-07" db="EMBL/GenBank/DDBJ databases">
        <authorList>
            <person name="Bretaudeau A."/>
        </authorList>
    </citation>
    <scope>NUCLEOTIDE SEQUENCE</scope>
    <source>
        <strain evidence="1">Rice</strain>
        <tissue evidence="1">Whole body</tissue>
    </source>
</reference>
<gene>
    <name evidence="1" type="ORF">SFRICE_002332</name>
</gene>
<sequence>MNNVCADAATSQPTHAHIEEMFIGKWLTASLVEWSQMQLPDKRSRFRFPGRAKNYSTGKALLNVKADYNIEKTKCLSIGQSSSEAICSFQIKIQIDQEGTFERQSKYNNINNVCLSVSPLVKLFASSKVVCLVGRVVASVTVGQGVSGSIHGSGEGLLCFFVISRSLEICPIYGNRLTTYMGITS</sequence>
<proteinExistence type="predicted"/>
<evidence type="ECO:0000313" key="1">
    <source>
        <dbReference type="EMBL" id="SOQ45227.1"/>
    </source>
</evidence>